<feature type="non-terminal residue" evidence="1">
    <location>
        <position position="49"/>
    </location>
</feature>
<proteinExistence type="predicted"/>
<protein>
    <submittedName>
        <fullName evidence="1">Uncharacterized protein</fullName>
    </submittedName>
</protein>
<gene>
    <name evidence="1" type="ORF">S01H1_86051</name>
</gene>
<feature type="non-terminal residue" evidence="1">
    <location>
        <position position="1"/>
    </location>
</feature>
<reference evidence="1" key="1">
    <citation type="journal article" date="2014" name="Front. Microbiol.">
        <title>High frequency of phylogenetically diverse reductive dehalogenase-homologous genes in deep subseafloor sedimentary metagenomes.</title>
        <authorList>
            <person name="Kawai M."/>
            <person name="Futagami T."/>
            <person name="Toyoda A."/>
            <person name="Takaki Y."/>
            <person name="Nishi S."/>
            <person name="Hori S."/>
            <person name="Arai W."/>
            <person name="Tsubouchi T."/>
            <person name="Morono Y."/>
            <person name="Uchiyama I."/>
            <person name="Ito T."/>
            <person name="Fujiyama A."/>
            <person name="Inagaki F."/>
            <person name="Takami H."/>
        </authorList>
    </citation>
    <scope>NUCLEOTIDE SEQUENCE</scope>
    <source>
        <strain evidence="1">Expedition CK06-06</strain>
    </source>
</reference>
<sequence length="49" mass="5480">VFCLNATYILRKHGGGAFDFTLQKIDSAVGCTSHWGIVEIHNKLWFPST</sequence>
<dbReference type="EMBL" id="BARS01059390">
    <property type="protein sequence ID" value="GAG44819.1"/>
    <property type="molecule type" value="Genomic_DNA"/>
</dbReference>
<dbReference type="AlphaFoldDB" id="X0XNR6"/>
<comment type="caution">
    <text evidence="1">The sequence shown here is derived from an EMBL/GenBank/DDBJ whole genome shotgun (WGS) entry which is preliminary data.</text>
</comment>
<accession>X0XNR6</accession>
<evidence type="ECO:0000313" key="1">
    <source>
        <dbReference type="EMBL" id="GAG44819.1"/>
    </source>
</evidence>
<organism evidence="1">
    <name type="scientific">marine sediment metagenome</name>
    <dbReference type="NCBI Taxonomy" id="412755"/>
    <lineage>
        <taxon>unclassified sequences</taxon>
        <taxon>metagenomes</taxon>
        <taxon>ecological metagenomes</taxon>
    </lineage>
</organism>
<name>X0XNR6_9ZZZZ</name>